<gene>
    <name evidence="1" type="ORF">E1262_26660</name>
</gene>
<accession>A0A4R4ZZW8</accession>
<protein>
    <recommendedName>
        <fullName evidence="3">DUF2550 family protein</fullName>
    </recommendedName>
</protein>
<dbReference type="RefSeq" id="WP_132107378.1">
    <property type="nucleotide sequence ID" value="NZ_SMLB01000059.1"/>
</dbReference>
<comment type="caution">
    <text evidence="1">The sequence shown here is derived from an EMBL/GenBank/DDBJ whole genome shotgun (WGS) entry which is preliminary data.</text>
</comment>
<organism evidence="1 2">
    <name type="scientific">Jiangella aurantiaca</name>
    <dbReference type="NCBI Taxonomy" id="2530373"/>
    <lineage>
        <taxon>Bacteria</taxon>
        <taxon>Bacillati</taxon>
        <taxon>Actinomycetota</taxon>
        <taxon>Actinomycetes</taxon>
        <taxon>Jiangellales</taxon>
        <taxon>Jiangellaceae</taxon>
        <taxon>Jiangella</taxon>
    </lineage>
</organism>
<sequence length="139" mass="14906">MKAVLIALLVVLGVDLTAVVALGALVLGRKRWLRRRPGHFVGAIRGVSGNVDGLASTWRRGCGRWVSNVLVWNKAPFMFRNVFVPVDCLAGERRAHSGEVKRLGDTPIVIELVSGAAVIEVATRPGDRTLATGPMTTPV</sequence>
<keyword evidence="2" id="KW-1185">Reference proteome</keyword>
<evidence type="ECO:0000313" key="2">
    <source>
        <dbReference type="Proteomes" id="UP000295217"/>
    </source>
</evidence>
<evidence type="ECO:0000313" key="1">
    <source>
        <dbReference type="EMBL" id="TDD64941.1"/>
    </source>
</evidence>
<dbReference type="EMBL" id="SMLB01000059">
    <property type="protein sequence ID" value="TDD64941.1"/>
    <property type="molecule type" value="Genomic_DNA"/>
</dbReference>
<name>A0A4R4ZZW8_9ACTN</name>
<dbReference type="AlphaFoldDB" id="A0A4R4ZZW8"/>
<proteinExistence type="predicted"/>
<reference evidence="1 2" key="1">
    <citation type="submission" date="2019-02" db="EMBL/GenBank/DDBJ databases">
        <title>Draft genome sequences of novel Actinobacteria.</title>
        <authorList>
            <person name="Sahin N."/>
            <person name="Ay H."/>
            <person name="Saygin H."/>
        </authorList>
    </citation>
    <scope>NUCLEOTIDE SEQUENCE [LARGE SCALE GENOMIC DNA]</scope>
    <source>
        <strain evidence="1 2">8K307</strain>
    </source>
</reference>
<dbReference type="OrthoDB" id="5148535at2"/>
<evidence type="ECO:0008006" key="3">
    <source>
        <dbReference type="Google" id="ProtNLM"/>
    </source>
</evidence>
<dbReference type="Proteomes" id="UP000295217">
    <property type="component" value="Unassembled WGS sequence"/>
</dbReference>